<dbReference type="Pfam" id="PF02913">
    <property type="entry name" value="FAD-oxidase_C"/>
    <property type="match status" value="1"/>
</dbReference>
<evidence type="ECO:0000259" key="6">
    <source>
        <dbReference type="PROSITE" id="PS51387"/>
    </source>
</evidence>
<dbReference type="InterPro" id="IPR016171">
    <property type="entry name" value="Vanillyl_alc_oxidase_C-sub2"/>
</dbReference>
<comment type="cofactor">
    <cofactor evidence="1">
        <name>FAD</name>
        <dbReference type="ChEBI" id="CHEBI:57692"/>
    </cofactor>
</comment>
<dbReference type="GO" id="GO:0071949">
    <property type="term" value="F:FAD binding"/>
    <property type="evidence" value="ECO:0007669"/>
    <property type="project" value="InterPro"/>
</dbReference>
<keyword evidence="5" id="KW-0560">Oxidoreductase</keyword>
<evidence type="ECO:0000256" key="1">
    <source>
        <dbReference type="ARBA" id="ARBA00001974"/>
    </source>
</evidence>
<dbReference type="Gene3D" id="3.30.70.2190">
    <property type="match status" value="1"/>
</dbReference>
<evidence type="ECO:0000313" key="8">
    <source>
        <dbReference type="Proteomes" id="UP000198995"/>
    </source>
</evidence>
<dbReference type="Gene3D" id="3.30.70.2740">
    <property type="match status" value="1"/>
</dbReference>
<dbReference type="InterPro" id="IPR036318">
    <property type="entry name" value="FAD-bd_PCMH-like_sf"/>
</dbReference>
<accession>A0A1G6ZM03</accession>
<dbReference type="InterPro" id="IPR016169">
    <property type="entry name" value="FAD-bd_PCMH_sub2"/>
</dbReference>
<dbReference type="PANTHER" id="PTHR42934:SF2">
    <property type="entry name" value="GLYCOLATE OXIDASE SUBUNIT GLCD"/>
    <property type="match status" value="1"/>
</dbReference>
<comment type="similarity">
    <text evidence="2">Belongs to the FAD-binding oxidoreductase/transferase type 4 family.</text>
</comment>
<reference evidence="7 8" key="1">
    <citation type="submission" date="2016-10" db="EMBL/GenBank/DDBJ databases">
        <authorList>
            <person name="de Groot N.N."/>
        </authorList>
    </citation>
    <scope>NUCLEOTIDE SEQUENCE [LARGE SCALE GENOMIC DNA]</scope>
    <source>
        <strain evidence="7 8">DSM 20475</strain>
    </source>
</reference>
<dbReference type="InterPro" id="IPR006094">
    <property type="entry name" value="Oxid_FAD_bind_N"/>
</dbReference>
<evidence type="ECO:0000313" key="7">
    <source>
        <dbReference type="EMBL" id="SDE03502.1"/>
    </source>
</evidence>
<sequence length="463" mass="48597">MAKFTHHLQALTDILGKDRVLKAPVDTFGYSYDGSPEPLSQAFQPDAVCKCHSTEEVSQVMAYCHRHNIPVTCRGIGSGRSGGAIPVSGGVVLSLDEMNAILEIDRANLMATVQAGVRTKTLADACKAEGLFYPPDPSSYAYSTIGGNIAENAGGICAVKYGGTAAYVMALEVVLADGRVIRVGGKMVKNVTGYNLVGLFIGSEGTLGIITQATLRLIAAPACKGTAQACFSSMQAACETVSDALAKGVVPAAAEVMDAVSIQAAERFLDFSAPDNTEALVLFDVDGDDPEAISRQLEALQSLAEAHDAVRLLTTTDPDEAAALWQVRRKLSSAVAALAPDKVGEDISVPRSKLAEVVETLNDIAQRHDLLLAVYGHAGDGNLHPAFLLDLADPAQKARLDKALDETFRAAVACGGTLSGEHGIGISKKPWIQTALSEDVINTSLTLKQALDPKGILNPGKIF</sequence>
<keyword evidence="4" id="KW-0274">FAD</keyword>
<dbReference type="Proteomes" id="UP000198995">
    <property type="component" value="Unassembled WGS sequence"/>
</dbReference>
<dbReference type="InterPro" id="IPR016167">
    <property type="entry name" value="FAD-bd_PCMH_sub1"/>
</dbReference>
<name>A0A1G6ZM03_PEPNI</name>
<protein>
    <submittedName>
        <fullName evidence="7">Glycolate oxidase</fullName>
    </submittedName>
</protein>
<evidence type="ECO:0000256" key="4">
    <source>
        <dbReference type="ARBA" id="ARBA00022827"/>
    </source>
</evidence>
<dbReference type="FunFam" id="1.10.45.10:FF:000001">
    <property type="entry name" value="D-lactate dehydrogenase mitochondrial"/>
    <property type="match status" value="1"/>
</dbReference>
<dbReference type="Gene3D" id="3.30.465.10">
    <property type="match status" value="1"/>
</dbReference>
<dbReference type="Pfam" id="PF01565">
    <property type="entry name" value="FAD_binding_4"/>
    <property type="match status" value="1"/>
</dbReference>
<dbReference type="GO" id="GO:0016491">
    <property type="term" value="F:oxidoreductase activity"/>
    <property type="evidence" value="ECO:0007669"/>
    <property type="project" value="UniProtKB-KW"/>
</dbReference>
<dbReference type="InterPro" id="IPR016164">
    <property type="entry name" value="FAD-linked_Oxase-like_C"/>
</dbReference>
<dbReference type="InterPro" id="IPR016166">
    <property type="entry name" value="FAD-bd_PCMH"/>
</dbReference>
<organism evidence="7 8">
    <name type="scientific">Peptococcus niger</name>
    <dbReference type="NCBI Taxonomy" id="2741"/>
    <lineage>
        <taxon>Bacteria</taxon>
        <taxon>Bacillati</taxon>
        <taxon>Bacillota</taxon>
        <taxon>Clostridia</taxon>
        <taxon>Eubacteriales</taxon>
        <taxon>Peptococcaceae</taxon>
        <taxon>Peptococcus</taxon>
    </lineage>
</organism>
<dbReference type="Gene3D" id="3.30.43.10">
    <property type="entry name" value="Uridine Diphospho-n-acetylenolpyruvylglucosamine Reductase, domain 2"/>
    <property type="match status" value="1"/>
</dbReference>
<evidence type="ECO:0000256" key="2">
    <source>
        <dbReference type="ARBA" id="ARBA00008000"/>
    </source>
</evidence>
<dbReference type="Gene3D" id="1.10.45.10">
    <property type="entry name" value="Vanillyl-alcohol Oxidase, Chain A, domain 4"/>
    <property type="match status" value="1"/>
</dbReference>
<gene>
    <name evidence="7" type="ORF">SAMN04489866_1146</name>
</gene>
<keyword evidence="3" id="KW-0285">Flavoprotein</keyword>
<dbReference type="InterPro" id="IPR004113">
    <property type="entry name" value="FAD-bd_oxidored_4_C"/>
</dbReference>
<evidence type="ECO:0000256" key="3">
    <source>
        <dbReference type="ARBA" id="ARBA00022630"/>
    </source>
</evidence>
<dbReference type="EMBL" id="FNAF01000014">
    <property type="protein sequence ID" value="SDE03502.1"/>
    <property type="molecule type" value="Genomic_DNA"/>
</dbReference>
<feature type="domain" description="FAD-binding PCMH-type" evidence="6">
    <location>
        <begin position="41"/>
        <end position="220"/>
    </location>
</feature>
<dbReference type="SUPFAM" id="SSF56176">
    <property type="entry name" value="FAD-binding/transporter-associated domain-like"/>
    <property type="match status" value="1"/>
</dbReference>
<dbReference type="PANTHER" id="PTHR42934">
    <property type="entry name" value="GLYCOLATE OXIDASE SUBUNIT GLCD"/>
    <property type="match status" value="1"/>
</dbReference>
<dbReference type="FunFam" id="3.30.70.2740:FF:000001">
    <property type="entry name" value="D-lactate dehydrogenase mitochondrial"/>
    <property type="match status" value="1"/>
</dbReference>
<dbReference type="AlphaFoldDB" id="A0A1G6ZM03"/>
<keyword evidence="8" id="KW-1185">Reference proteome</keyword>
<dbReference type="STRING" id="2741.SAMN04489866_1146"/>
<dbReference type="InterPro" id="IPR051914">
    <property type="entry name" value="FAD-linked_OxidoTrans_Type4"/>
</dbReference>
<proteinExistence type="inferred from homology"/>
<evidence type="ECO:0000256" key="5">
    <source>
        <dbReference type="ARBA" id="ARBA00023002"/>
    </source>
</evidence>
<dbReference type="OrthoDB" id="9767256at2"/>
<dbReference type="SUPFAM" id="SSF55103">
    <property type="entry name" value="FAD-linked oxidases, C-terminal domain"/>
    <property type="match status" value="1"/>
</dbReference>
<dbReference type="PROSITE" id="PS51387">
    <property type="entry name" value="FAD_PCMH"/>
    <property type="match status" value="1"/>
</dbReference>
<dbReference type="RefSeq" id="WP_091792304.1">
    <property type="nucleotide sequence ID" value="NZ_FNAF01000014.1"/>
</dbReference>